<feature type="transmembrane region" description="Helical" evidence="1">
    <location>
        <begin position="78"/>
        <end position="97"/>
    </location>
</feature>
<protein>
    <submittedName>
        <fullName evidence="2">Uncharacterized protein</fullName>
    </submittedName>
</protein>
<organism evidence="2 3">
    <name type="scientific">Streptomyces buecherae</name>
    <dbReference type="NCBI Taxonomy" id="2763006"/>
    <lineage>
        <taxon>Bacteria</taxon>
        <taxon>Bacillati</taxon>
        <taxon>Actinomycetota</taxon>
        <taxon>Actinomycetes</taxon>
        <taxon>Kitasatosporales</taxon>
        <taxon>Streptomycetaceae</taxon>
        <taxon>Streptomyces</taxon>
    </lineage>
</organism>
<evidence type="ECO:0000256" key="1">
    <source>
        <dbReference type="SAM" id="Phobius"/>
    </source>
</evidence>
<evidence type="ECO:0000313" key="3">
    <source>
        <dbReference type="Proteomes" id="UP000509303"/>
    </source>
</evidence>
<keyword evidence="1" id="KW-0472">Membrane</keyword>
<feature type="transmembrane region" description="Helical" evidence="1">
    <location>
        <begin position="203"/>
        <end position="224"/>
    </location>
</feature>
<reference evidence="2 3" key="1">
    <citation type="submission" date="2020-06" db="EMBL/GenBank/DDBJ databases">
        <title>Genome mining for natural products.</title>
        <authorList>
            <person name="Zhang B."/>
            <person name="Shi J."/>
            <person name="Ge H."/>
        </authorList>
    </citation>
    <scope>NUCLEOTIDE SEQUENCE [LARGE SCALE GENOMIC DNA]</scope>
    <source>
        <strain evidence="2 3">NA00687</strain>
    </source>
</reference>
<keyword evidence="1" id="KW-1133">Transmembrane helix</keyword>
<feature type="transmembrane region" description="Helical" evidence="1">
    <location>
        <begin position="163"/>
        <end position="183"/>
    </location>
</feature>
<proteinExistence type="predicted"/>
<dbReference type="AlphaFoldDB" id="A0A7H8N785"/>
<keyword evidence="1" id="KW-0812">Transmembrane</keyword>
<keyword evidence="3" id="KW-1185">Reference proteome</keyword>
<feature type="transmembrane region" description="Helical" evidence="1">
    <location>
        <begin position="133"/>
        <end position="151"/>
    </location>
</feature>
<dbReference type="RefSeq" id="WP_176161452.1">
    <property type="nucleotide sequence ID" value="NZ_CP054929.1"/>
</dbReference>
<dbReference type="EMBL" id="CP054929">
    <property type="protein sequence ID" value="QKW49718.1"/>
    <property type="molecule type" value="Genomic_DNA"/>
</dbReference>
<evidence type="ECO:0000313" key="2">
    <source>
        <dbReference type="EMBL" id="QKW49718.1"/>
    </source>
</evidence>
<gene>
    <name evidence="2" type="ORF">HUT08_09290</name>
</gene>
<feature type="transmembrane region" description="Helical" evidence="1">
    <location>
        <begin position="104"/>
        <end position="121"/>
    </location>
</feature>
<dbReference type="Proteomes" id="UP000509303">
    <property type="component" value="Chromosome"/>
</dbReference>
<feature type="transmembrane region" description="Helical" evidence="1">
    <location>
        <begin position="245"/>
        <end position="262"/>
    </location>
</feature>
<feature type="transmembrane region" description="Helical" evidence="1">
    <location>
        <begin position="268"/>
        <end position="289"/>
    </location>
</feature>
<sequence length="295" mass="29326">MSKSGSASLVLAGALLAWALWVGAAGGTRGLGASEFVRERAGPGVAYVVHGLYFGGFAIGQAVVVGAAGEFAGSGPTAYVLGVAVLLLAAVLAWAGVTPSPAVRSARTVVVLALAALWWLSPRSLSLDTGDSFPGGAPLLVVPLLFAWVGLESTVPSLRSSPAAGTLSIVLGLAAPALLYVVLLAPRDAAPPGGQAGETVIGWFAALVLASYCLTNLLAVGARWRHLCPEATGAGAARGPERRGIAVAAVIALAALSLAAALDWSVALLLLGPGTATASIYALLALSAARRPRGA</sequence>
<name>A0A7H8N785_9ACTN</name>
<accession>A0A7H8N785</accession>